<accession>A0A2U3EA11</accession>
<comment type="caution">
    <text evidence="2">The sequence shown here is derived from an EMBL/GenBank/DDBJ whole genome shotgun (WGS) entry which is preliminary data.</text>
</comment>
<feature type="compositionally biased region" description="Low complexity" evidence="1">
    <location>
        <begin position="125"/>
        <end position="138"/>
    </location>
</feature>
<reference evidence="2 3" key="1">
    <citation type="journal article" date="2016" name="Front. Microbiol.">
        <title>Genome and transcriptome sequences reveal the specific parasitism of the nematophagous Purpureocillium lilacinum 36-1.</title>
        <authorList>
            <person name="Xie J."/>
            <person name="Li S."/>
            <person name="Mo C."/>
            <person name="Xiao X."/>
            <person name="Peng D."/>
            <person name="Wang G."/>
            <person name="Xiao Y."/>
        </authorList>
    </citation>
    <scope>NUCLEOTIDE SEQUENCE [LARGE SCALE GENOMIC DNA]</scope>
    <source>
        <strain evidence="2 3">36-1</strain>
    </source>
</reference>
<evidence type="ECO:0000256" key="1">
    <source>
        <dbReference type="SAM" id="MobiDB-lite"/>
    </source>
</evidence>
<dbReference type="Proteomes" id="UP000245956">
    <property type="component" value="Unassembled WGS sequence"/>
</dbReference>
<protein>
    <submittedName>
        <fullName evidence="2">Uncharacterized protein</fullName>
    </submittedName>
</protein>
<dbReference type="EMBL" id="LCWV01000007">
    <property type="protein sequence ID" value="PWI71340.1"/>
    <property type="molecule type" value="Genomic_DNA"/>
</dbReference>
<feature type="region of interest" description="Disordered" evidence="1">
    <location>
        <begin position="70"/>
        <end position="95"/>
    </location>
</feature>
<feature type="region of interest" description="Disordered" evidence="1">
    <location>
        <begin position="232"/>
        <end position="262"/>
    </location>
</feature>
<organism evidence="2 3">
    <name type="scientific">Purpureocillium lilacinum</name>
    <name type="common">Paecilomyces lilacinus</name>
    <dbReference type="NCBI Taxonomy" id="33203"/>
    <lineage>
        <taxon>Eukaryota</taxon>
        <taxon>Fungi</taxon>
        <taxon>Dikarya</taxon>
        <taxon>Ascomycota</taxon>
        <taxon>Pezizomycotina</taxon>
        <taxon>Sordariomycetes</taxon>
        <taxon>Hypocreomycetidae</taxon>
        <taxon>Hypocreales</taxon>
        <taxon>Ophiocordycipitaceae</taxon>
        <taxon>Purpureocillium</taxon>
    </lineage>
</organism>
<dbReference type="AlphaFoldDB" id="A0A2U3EA11"/>
<name>A0A2U3EA11_PURLI</name>
<evidence type="ECO:0000313" key="3">
    <source>
        <dbReference type="Proteomes" id="UP000245956"/>
    </source>
</evidence>
<proteinExistence type="predicted"/>
<feature type="region of interest" description="Disordered" evidence="1">
    <location>
        <begin position="112"/>
        <end position="140"/>
    </location>
</feature>
<feature type="compositionally biased region" description="Polar residues" evidence="1">
    <location>
        <begin position="243"/>
        <end position="252"/>
    </location>
</feature>
<gene>
    <name evidence="2" type="ORF">PCL_11434</name>
</gene>
<evidence type="ECO:0000313" key="2">
    <source>
        <dbReference type="EMBL" id="PWI71340.1"/>
    </source>
</evidence>
<feature type="region of interest" description="Disordered" evidence="1">
    <location>
        <begin position="327"/>
        <end position="353"/>
    </location>
</feature>
<sequence>MDARLMPRRGISSIILQNLNAFGGRSQSHRRKLAARARLLPQEPGIACGRSLPAVTRWYGRIASRDLGCSTSTTEARPREQRHPPRRPPSCDCTPSSLPTYPYMLHFESTSGATAGSPLRPNQGRSSSCARSSTSRPSHILDLGGRRHDIWLDRSTIHSQGYVGDLAPEVYGGSGARRPTRATPAQHTCLHVREEPCSRYADANIVHALLCALLPALVIKTCLCVPDPPAPSSCGHGHDTTPHPASSSQRHSPAQRPDFRDVPLTPAQASFDQMRAASNGVASRSFGRASAVGLHHAAPHHAEAFPCPGPNVRSALRRPRPLLILSPAAPWAPEPPGGIHRQQREPENKKKDHVHSASCVRACLRGRVGCTGPTCQPGGKRCEQKRPRSARDWPCRARHAHTPPLSPFTRLPEAPSVAIQDISTHRRWCLEQGTNDAK</sequence>